<feature type="signal peptide" evidence="2">
    <location>
        <begin position="1"/>
        <end position="22"/>
    </location>
</feature>
<gene>
    <name evidence="4" type="ORF">A0O21_09980</name>
</gene>
<evidence type="ECO:0000256" key="1">
    <source>
        <dbReference type="SAM" id="MobiDB-lite"/>
    </source>
</evidence>
<dbReference type="RefSeq" id="WP_067064756.1">
    <property type="nucleotide sequence ID" value="NZ_CP014699.1"/>
</dbReference>
<evidence type="ECO:0000256" key="2">
    <source>
        <dbReference type="SAM" id="SignalP"/>
    </source>
</evidence>
<reference evidence="4 5" key="1">
    <citation type="journal article" date="2016" name="Int. J. Syst. Evol. Microbiol.">
        <title>Streptococcuspantholopis sp. nov., isolated from faeces of the Tibetan antelope (Pantholops hodgsonii).</title>
        <authorList>
            <person name="Bai X."/>
            <person name="Xiong Y."/>
            <person name="Lu S."/>
            <person name="Jin D."/>
            <person name="Lai X."/>
            <person name="Yang J."/>
            <person name="Niu L."/>
            <person name="Hu S."/>
            <person name="Meng X."/>
            <person name="Pu J."/>
            <person name="Ye C."/>
            <person name="Xu J."/>
        </authorList>
    </citation>
    <scope>NUCLEOTIDE SEQUENCE [LARGE SCALE GENOMIC DNA]</scope>
    <source>
        <strain evidence="4 5">TA 26</strain>
    </source>
</reference>
<dbReference type="AlphaFoldDB" id="A0A172Q9U3"/>
<dbReference type="PROSITE" id="PS51782">
    <property type="entry name" value="LYSM"/>
    <property type="match status" value="1"/>
</dbReference>
<name>A0A172Q9U3_9STRE</name>
<keyword evidence="2" id="KW-0732">Signal</keyword>
<dbReference type="InterPro" id="IPR036779">
    <property type="entry name" value="LysM_dom_sf"/>
</dbReference>
<dbReference type="STRING" id="1811193.A0O21_09980"/>
<dbReference type="InterPro" id="IPR018392">
    <property type="entry name" value="LysM"/>
</dbReference>
<dbReference type="KEGG" id="spat:A0O21_09980"/>
<evidence type="ECO:0000313" key="4">
    <source>
        <dbReference type="EMBL" id="AND80283.1"/>
    </source>
</evidence>
<feature type="chain" id="PRO_5039053985" description="LysM domain-containing protein" evidence="2">
    <location>
        <begin position="23"/>
        <end position="394"/>
    </location>
</feature>
<dbReference type="Gene3D" id="3.10.350.10">
    <property type="entry name" value="LysM domain"/>
    <property type="match status" value="1"/>
</dbReference>
<dbReference type="CDD" id="cd00118">
    <property type="entry name" value="LysM"/>
    <property type="match status" value="1"/>
</dbReference>
<reference evidence="5" key="2">
    <citation type="submission" date="2016-03" db="EMBL/GenBank/DDBJ databases">
        <title>Streptococcus antelopensis sp. nov., isolated from the feces of the Tibetan antelope (Pantholops hodgsonii) in Hoh Xil National Nature Reserve, Qinghai, China.</title>
        <authorList>
            <person name="Bai X."/>
        </authorList>
    </citation>
    <scope>NUCLEOTIDE SEQUENCE [LARGE SCALE GENOMIC DNA]</scope>
    <source>
        <strain evidence="5">TA 26</strain>
    </source>
</reference>
<feature type="region of interest" description="Disordered" evidence="1">
    <location>
        <begin position="153"/>
        <end position="272"/>
    </location>
</feature>
<dbReference type="Pfam" id="PF26571">
    <property type="entry name" value="VldE"/>
    <property type="match status" value="1"/>
</dbReference>
<protein>
    <recommendedName>
        <fullName evidence="3">LysM domain-containing protein</fullName>
    </recommendedName>
</protein>
<evidence type="ECO:0000259" key="3">
    <source>
        <dbReference type="PROSITE" id="PS51782"/>
    </source>
</evidence>
<feature type="compositionally biased region" description="Polar residues" evidence="1">
    <location>
        <begin position="153"/>
        <end position="180"/>
    </location>
</feature>
<dbReference type="OrthoDB" id="2989771at2"/>
<feature type="compositionally biased region" description="Acidic residues" evidence="1">
    <location>
        <begin position="194"/>
        <end position="245"/>
    </location>
</feature>
<feature type="domain" description="LysM" evidence="3">
    <location>
        <begin position="53"/>
        <end position="97"/>
    </location>
</feature>
<evidence type="ECO:0000313" key="5">
    <source>
        <dbReference type="Proteomes" id="UP000077317"/>
    </source>
</evidence>
<dbReference type="Pfam" id="PF01476">
    <property type="entry name" value="LysM"/>
    <property type="match status" value="1"/>
</dbReference>
<proteinExistence type="predicted"/>
<keyword evidence="5" id="KW-1185">Reference proteome</keyword>
<organism evidence="4 5">
    <name type="scientific">Streptococcus pantholopis</name>
    <dbReference type="NCBI Taxonomy" id="1811193"/>
    <lineage>
        <taxon>Bacteria</taxon>
        <taxon>Bacillati</taxon>
        <taxon>Bacillota</taxon>
        <taxon>Bacilli</taxon>
        <taxon>Lactobacillales</taxon>
        <taxon>Streptococcaceae</taxon>
        <taxon>Streptococcus</taxon>
    </lineage>
</organism>
<dbReference type="SUPFAM" id="SSF54106">
    <property type="entry name" value="LysM domain"/>
    <property type="match status" value="1"/>
</dbReference>
<dbReference type="Proteomes" id="UP000077317">
    <property type="component" value="Chromosome"/>
</dbReference>
<dbReference type="SMART" id="SM00257">
    <property type="entry name" value="LysM"/>
    <property type="match status" value="1"/>
</dbReference>
<accession>A0A172Q9U3</accession>
<dbReference type="EMBL" id="CP014699">
    <property type="protein sequence ID" value="AND80283.1"/>
    <property type="molecule type" value="Genomic_DNA"/>
</dbReference>
<dbReference type="InterPro" id="IPR058593">
    <property type="entry name" value="ARB_07466-like_C"/>
</dbReference>
<sequence>MKKRHKILLTSTLLLSAFPPLAIQAQEAAVGRTWTPRTLEEVKSDLVQSEDSRSYTVQYGDTLSTIAAALSVDMAELAKINQIADINLIFPGTVLTTVYDGQNQAKEVTIEIPAVADETEPVVAEADLANNELVIEGQTLPLKDIGREISAEQGSTVTEISEQSEAVSESDTANQEQNLDADTADVQTEPAAEITEEIPTEEAAADEVSLEAEEPVAEDAPATEDTAEVPAEEVIEEIPTTEETADASAAEIAEDSQEPAAESVPVETAASTEAALANPENAGLQPQAAAFKEEVASVFGINSFSLFREGADDDHGQGLAVDFIVGENADLGNQVAQYAVDSIEANNISYIIWEQQFYSPYDSIYGSAYTWNDMPDRGSITENHYDHVHVSFNG</sequence>